<feature type="domain" description="Methylene-tetrahydrofolate reductase C-terminal-like" evidence="1">
    <location>
        <begin position="111"/>
        <end position="201"/>
    </location>
</feature>
<gene>
    <name evidence="2" type="ORF">ENV62_10165</name>
</gene>
<sequence>MIIAERKPFSEIFESVQPYDKILLVGCGTCVAVCLAGGEKEVGLLASQLKLAAGLRHRRIEVGEITVERQCDREFLEPLCDFVADYDAIVSMACGAGVQFLAQLCHFKPIFPAVNTTFIGVNNAMGHYTERCRACHQCYLGLTGGICPVTMCPKGLLNGPCGGMLNGKCEVDPQKDCAWIKIYQRLELEGRLDNLTEIVPLHPHARCTSPGTVIHPAYKRRYGVHE</sequence>
<dbReference type="PANTHER" id="PTHR38755:SF1">
    <property type="entry name" value="METHYLENE-TETRAHYDROFOLATE REDUCTASE C-TERMINAL DOMAIN-CONTAINING PROTEIN"/>
    <property type="match status" value="1"/>
</dbReference>
<dbReference type="PANTHER" id="PTHR38755">
    <property type="entry name" value="5,10-METHYLENETETRAHYDROFOLATE REDUCTASE"/>
    <property type="match status" value="1"/>
</dbReference>
<organism evidence="2">
    <name type="scientific">Desulfobacca acetoxidans</name>
    <dbReference type="NCBI Taxonomy" id="60893"/>
    <lineage>
        <taxon>Bacteria</taxon>
        <taxon>Pseudomonadati</taxon>
        <taxon>Thermodesulfobacteriota</taxon>
        <taxon>Desulfobaccia</taxon>
        <taxon>Desulfobaccales</taxon>
        <taxon>Desulfobaccaceae</taxon>
        <taxon>Desulfobacca</taxon>
    </lineage>
</organism>
<accession>A0A7C3SJY4</accession>
<protein>
    <recommendedName>
        <fullName evidence="1">Methylene-tetrahydrofolate reductase C-terminal-like domain-containing protein</fullName>
    </recommendedName>
</protein>
<evidence type="ECO:0000259" key="1">
    <source>
        <dbReference type="Pfam" id="PF12225"/>
    </source>
</evidence>
<comment type="caution">
    <text evidence="2">The sequence shown here is derived from an EMBL/GenBank/DDBJ whole genome shotgun (WGS) entry which is preliminary data.</text>
</comment>
<dbReference type="InterPro" id="IPR022026">
    <property type="entry name" value="DUF5981"/>
</dbReference>
<dbReference type="EMBL" id="DTHB01000056">
    <property type="protein sequence ID" value="HGB15583.1"/>
    <property type="molecule type" value="Genomic_DNA"/>
</dbReference>
<proteinExistence type="predicted"/>
<evidence type="ECO:0000313" key="2">
    <source>
        <dbReference type="EMBL" id="HGB15583.1"/>
    </source>
</evidence>
<dbReference type="AlphaFoldDB" id="A0A7C3SJY4"/>
<reference evidence="2" key="1">
    <citation type="journal article" date="2020" name="mSystems">
        <title>Genome- and Community-Level Interaction Insights into Carbon Utilization and Element Cycling Functions of Hydrothermarchaeota in Hydrothermal Sediment.</title>
        <authorList>
            <person name="Zhou Z."/>
            <person name="Liu Y."/>
            <person name="Xu W."/>
            <person name="Pan J."/>
            <person name="Luo Z.H."/>
            <person name="Li M."/>
        </authorList>
    </citation>
    <scope>NUCLEOTIDE SEQUENCE [LARGE SCALE GENOMIC DNA]</scope>
    <source>
        <strain evidence="2">SpSt-776</strain>
    </source>
</reference>
<dbReference type="Pfam" id="PF12225">
    <property type="entry name" value="DUF5981"/>
    <property type="match status" value="1"/>
</dbReference>
<name>A0A7C3SJY4_9BACT</name>